<gene>
    <name evidence="9" type="ORF">EV643_11621</name>
</gene>
<keyword evidence="6" id="KW-0676">Redox-active center</keyword>
<evidence type="ECO:0000256" key="6">
    <source>
        <dbReference type="ARBA" id="ARBA00023284"/>
    </source>
</evidence>
<dbReference type="Proteomes" id="UP000295388">
    <property type="component" value="Unassembled WGS sequence"/>
</dbReference>
<feature type="domain" description="FAD/NAD(P)-binding" evidence="8">
    <location>
        <begin position="1"/>
        <end position="308"/>
    </location>
</feature>
<sequence length="451" mass="47698">MRILIVGGSDAGISAALRAREYAPESTVTMLVADAYPNFSICGIPYHLSGEVPDWRDLAHRTTAEIEATGIDVRINHTVTAINPATKTLTATAPDGPVELTFDRLVIGTGAEPLRPPIGGLDRLGLADGVHLLHTMDEARRLDADLEERGVRRVVIIGAGYIGIEMAEALTTRGIGVTVLERLDSVLPRTLDHELASEITAELRQHGVEVRCGTTVTEVRRDGGELSVVADDGKRNADVVLVVSGVTPATELAAASGVQVNDHGAIIVDRQMRTNLPDVWAAGDCVRTHHALLTEPAYVPLGTTAHKQGRIAGENATGGTKEFAGIVGTQVVRVFDCVVAATGLRDQEAAAAGYTPLTVQTTADDHKRYCPGATPIHISLTGDRNTGGLLGAQLVGTHGAEIAKRVDTYAVALQHGLTVEQLLDLDLAYTPPLGSPWDAIQLAAQNWLAAR</sequence>
<dbReference type="InterPro" id="IPR023753">
    <property type="entry name" value="FAD/NAD-binding_dom"/>
</dbReference>
<dbReference type="Gene3D" id="3.50.50.60">
    <property type="entry name" value="FAD/NAD(P)-binding domain"/>
    <property type="match status" value="2"/>
</dbReference>
<dbReference type="PANTHER" id="PTHR43429">
    <property type="entry name" value="PYRIDINE NUCLEOTIDE-DISULFIDE OXIDOREDUCTASE DOMAIN-CONTAINING"/>
    <property type="match status" value="1"/>
</dbReference>
<dbReference type="AlphaFoldDB" id="A0A4R6K4H7"/>
<dbReference type="Pfam" id="PF07992">
    <property type="entry name" value="Pyr_redox_2"/>
    <property type="match status" value="1"/>
</dbReference>
<dbReference type="InterPro" id="IPR050260">
    <property type="entry name" value="FAD-bd_OxRdtase"/>
</dbReference>
<evidence type="ECO:0000259" key="7">
    <source>
        <dbReference type="Pfam" id="PF02852"/>
    </source>
</evidence>
<comment type="similarity">
    <text evidence="2">Belongs to the class-III pyridine nucleotide-disulfide oxidoreductase family.</text>
</comment>
<comment type="cofactor">
    <cofactor evidence="1">
        <name>FAD</name>
        <dbReference type="ChEBI" id="CHEBI:57692"/>
    </cofactor>
</comment>
<dbReference type="SUPFAM" id="SSF51905">
    <property type="entry name" value="FAD/NAD(P)-binding domain"/>
    <property type="match status" value="1"/>
</dbReference>
<keyword evidence="10" id="KW-1185">Reference proteome</keyword>
<evidence type="ECO:0000313" key="9">
    <source>
        <dbReference type="EMBL" id="TDO44210.1"/>
    </source>
</evidence>
<dbReference type="PRINTS" id="PR00411">
    <property type="entry name" value="PNDRDTASEI"/>
</dbReference>
<accession>A0A4R6K4H7</accession>
<dbReference type="PANTHER" id="PTHR43429:SF1">
    <property type="entry name" value="NAD(P)H SULFUR OXIDOREDUCTASE (COA-DEPENDENT)"/>
    <property type="match status" value="1"/>
</dbReference>
<keyword evidence="3" id="KW-0285">Flavoprotein</keyword>
<keyword evidence="5" id="KW-0560">Oxidoreductase</keyword>
<evidence type="ECO:0000256" key="2">
    <source>
        <dbReference type="ARBA" id="ARBA00009130"/>
    </source>
</evidence>
<comment type="caution">
    <text evidence="9">The sequence shown here is derived from an EMBL/GenBank/DDBJ whole genome shotgun (WGS) entry which is preliminary data.</text>
</comment>
<dbReference type="RefSeq" id="WP_133803312.1">
    <property type="nucleotide sequence ID" value="NZ_SNWQ01000016.1"/>
</dbReference>
<dbReference type="SUPFAM" id="SSF55424">
    <property type="entry name" value="FAD/NAD-linked reductases, dimerisation (C-terminal) domain"/>
    <property type="match status" value="1"/>
</dbReference>
<dbReference type="OrthoDB" id="9802028at2"/>
<evidence type="ECO:0000256" key="1">
    <source>
        <dbReference type="ARBA" id="ARBA00001974"/>
    </source>
</evidence>
<dbReference type="PRINTS" id="PR00368">
    <property type="entry name" value="FADPNR"/>
</dbReference>
<evidence type="ECO:0000259" key="8">
    <source>
        <dbReference type="Pfam" id="PF07992"/>
    </source>
</evidence>
<keyword evidence="4" id="KW-0274">FAD</keyword>
<reference evidence="9 10" key="1">
    <citation type="submission" date="2019-03" db="EMBL/GenBank/DDBJ databases">
        <title>Genomic Encyclopedia of Type Strains, Phase III (KMG-III): the genomes of soil and plant-associated and newly described type strains.</title>
        <authorList>
            <person name="Whitman W."/>
        </authorList>
    </citation>
    <scope>NUCLEOTIDE SEQUENCE [LARGE SCALE GENOMIC DNA]</scope>
    <source>
        <strain evidence="9 10">VKM Ac-2527</strain>
    </source>
</reference>
<evidence type="ECO:0000256" key="4">
    <source>
        <dbReference type="ARBA" id="ARBA00022827"/>
    </source>
</evidence>
<evidence type="ECO:0000256" key="3">
    <source>
        <dbReference type="ARBA" id="ARBA00022630"/>
    </source>
</evidence>
<dbReference type="EMBL" id="SNWQ01000016">
    <property type="protein sequence ID" value="TDO44210.1"/>
    <property type="molecule type" value="Genomic_DNA"/>
</dbReference>
<proteinExistence type="inferred from homology"/>
<name>A0A4R6K4H7_9ACTN</name>
<dbReference type="Pfam" id="PF02852">
    <property type="entry name" value="Pyr_redox_dim"/>
    <property type="match status" value="1"/>
</dbReference>
<dbReference type="InterPro" id="IPR004099">
    <property type="entry name" value="Pyr_nucl-diS_OxRdtase_dimer"/>
</dbReference>
<feature type="domain" description="Pyridine nucleotide-disulphide oxidoreductase dimerisation" evidence="7">
    <location>
        <begin position="332"/>
        <end position="434"/>
    </location>
</feature>
<dbReference type="GO" id="GO:0016491">
    <property type="term" value="F:oxidoreductase activity"/>
    <property type="evidence" value="ECO:0007669"/>
    <property type="project" value="UniProtKB-KW"/>
</dbReference>
<dbReference type="InterPro" id="IPR036188">
    <property type="entry name" value="FAD/NAD-bd_sf"/>
</dbReference>
<evidence type="ECO:0000313" key="10">
    <source>
        <dbReference type="Proteomes" id="UP000295388"/>
    </source>
</evidence>
<evidence type="ECO:0000256" key="5">
    <source>
        <dbReference type="ARBA" id="ARBA00023002"/>
    </source>
</evidence>
<protein>
    <submittedName>
        <fullName evidence="9">NADPH-dependent 2,4-dienoyl-CoA reductase/sulfur reductase-like enzyme</fullName>
    </submittedName>
</protein>
<organism evidence="9 10">
    <name type="scientific">Kribbella caucasensis</name>
    <dbReference type="NCBI Taxonomy" id="2512215"/>
    <lineage>
        <taxon>Bacteria</taxon>
        <taxon>Bacillati</taxon>
        <taxon>Actinomycetota</taxon>
        <taxon>Actinomycetes</taxon>
        <taxon>Propionibacteriales</taxon>
        <taxon>Kribbellaceae</taxon>
        <taxon>Kribbella</taxon>
    </lineage>
</organism>
<dbReference type="InterPro" id="IPR016156">
    <property type="entry name" value="FAD/NAD-linked_Rdtase_dimer_sf"/>
</dbReference>